<dbReference type="SUPFAM" id="SSF56672">
    <property type="entry name" value="DNA/RNA polymerases"/>
    <property type="match status" value="1"/>
</dbReference>
<proteinExistence type="predicted"/>
<evidence type="ECO:0000259" key="1">
    <source>
        <dbReference type="PROSITE" id="PS50878"/>
    </source>
</evidence>
<dbReference type="PANTHER" id="PTHR37984:SF5">
    <property type="entry name" value="PROTEIN NYNRIN-LIKE"/>
    <property type="match status" value="1"/>
</dbReference>
<evidence type="ECO:0000313" key="2">
    <source>
        <dbReference type="EMBL" id="CAK1592897.1"/>
    </source>
</evidence>
<dbReference type="InterPro" id="IPR043502">
    <property type="entry name" value="DNA/RNA_pol_sf"/>
</dbReference>
<dbReference type="AlphaFoldDB" id="A0AAV1LFR0"/>
<dbReference type="InterPro" id="IPR050951">
    <property type="entry name" value="Retrovirus_Pol_polyprotein"/>
</dbReference>
<dbReference type="InterPro" id="IPR043128">
    <property type="entry name" value="Rev_trsase/Diguanyl_cyclase"/>
</dbReference>
<dbReference type="PROSITE" id="PS50878">
    <property type="entry name" value="RT_POL"/>
    <property type="match status" value="1"/>
</dbReference>
<keyword evidence="3" id="KW-1185">Reference proteome</keyword>
<gene>
    <name evidence="2" type="ORF">PARMNEM_LOCUS12767</name>
</gene>
<dbReference type="Gene3D" id="3.10.10.10">
    <property type="entry name" value="HIV Type 1 Reverse Transcriptase, subunit A, domain 1"/>
    <property type="match status" value="1"/>
</dbReference>
<comment type="caution">
    <text evidence="2">The sequence shown here is derived from an EMBL/GenBank/DDBJ whole genome shotgun (WGS) entry which is preliminary data.</text>
</comment>
<dbReference type="Gene3D" id="3.30.70.270">
    <property type="match status" value="1"/>
</dbReference>
<dbReference type="Proteomes" id="UP001314205">
    <property type="component" value="Unassembled WGS sequence"/>
</dbReference>
<dbReference type="EMBL" id="CAVLGL010000088">
    <property type="protein sequence ID" value="CAK1592897.1"/>
    <property type="molecule type" value="Genomic_DNA"/>
</dbReference>
<evidence type="ECO:0000313" key="3">
    <source>
        <dbReference type="Proteomes" id="UP001314205"/>
    </source>
</evidence>
<sequence>MKLTSKHDVDNFIETNGPPLYCRARPIAPHRYEQVRKEFENMIEQGICRPSKSSWSSLLHVVPKKNGELRVCGDYRRLNSITTPDRYPIPRVKDFTHQLSDKTIFSTIDLNRAYQQIKVRDEDIQKTAIITPMGLFEFPRMTPELKNAGQTFQRFIHEVLHGLDFVFAFIDDLLVASPDKGTHETHLRTVLQRLEDNGITINPSKCIFGQQEVQFLDFTVSKEGIKPPTEKVRAIVDYAKPKTIEELRRFLGMINF</sequence>
<organism evidence="2 3">
    <name type="scientific">Parnassius mnemosyne</name>
    <name type="common">clouded apollo</name>
    <dbReference type="NCBI Taxonomy" id="213953"/>
    <lineage>
        <taxon>Eukaryota</taxon>
        <taxon>Metazoa</taxon>
        <taxon>Ecdysozoa</taxon>
        <taxon>Arthropoda</taxon>
        <taxon>Hexapoda</taxon>
        <taxon>Insecta</taxon>
        <taxon>Pterygota</taxon>
        <taxon>Neoptera</taxon>
        <taxon>Endopterygota</taxon>
        <taxon>Lepidoptera</taxon>
        <taxon>Glossata</taxon>
        <taxon>Ditrysia</taxon>
        <taxon>Papilionoidea</taxon>
        <taxon>Papilionidae</taxon>
        <taxon>Parnassiinae</taxon>
        <taxon>Parnassini</taxon>
        <taxon>Parnassius</taxon>
        <taxon>Driopa</taxon>
    </lineage>
</organism>
<protein>
    <recommendedName>
        <fullName evidence="1">Reverse transcriptase domain-containing protein</fullName>
    </recommendedName>
</protein>
<dbReference type="InterPro" id="IPR000477">
    <property type="entry name" value="RT_dom"/>
</dbReference>
<dbReference type="CDD" id="cd01647">
    <property type="entry name" value="RT_LTR"/>
    <property type="match status" value="1"/>
</dbReference>
<reference evidence="2 3" key="1">
    <citation type="submission" date="2023-11" db="EMBL/GenBank/DDBJ databases">
        <authorList>
            <person name="Hedman E."/>
            <person name="Englund M."/>
            <person name="Stromberg M."/>
            <person name="Nyberg Akerstrom W."/>
            <person name="Nylinder S."/>
            <person name="Jareborg N."/>
            <person name="Kallberg Y."/>
            <person name="Kronander E."/>
        </authorList>
    </citation>
    <scope>NUCLEOTIDE SEQUENCE [LARGE SCALE GENOMIC DNA]</scope>
</reference>
<feature type="domain" description="Reverse transcriptase" evidence="1">
    <location>
        <begin position="43"/>
        <end position="220"/>
    </location>
</feature>
<dbReference type="GO" id="GO:0071897">
    <property type="term" value="P:DNA biosynthetic process"/>
    <property type="evidence" value="ECO:0007669"/>
    <property type="project" value="UniProtKB-ARBA"/>
</dbReference>
<name>A0AAV1LFR0_9NEOP</name>
<dbReference type="Pfam" id="PF00078">
    <property type="entry name" value="RVT_1"/>
    <property type="match status" value="1"/>
</dbReference>
<accession>A0AAV1LFR0</accession>
<dbReference type="PANTHER" id="PTHR37984">
    <property type="entry name" value="PROTEIN CBG26694"/>
    <property type="match status" value="1"/>
</dbReference>